<dbReference type="InterPro" id="IPR004088">
    <property type="entry name" value="KH_dom_type_1"/>
</dbReference>
<dbReference type="GO" id="GO:0016787">
    <property type="term" value="F:hydrolase activity"/>
    <property type="evidence" value="ECO:0007669"/>
    <property type="project" value="UniProtKB-KW"/>
</dbReference>
<dbReference type="Pfam" id="PF01966">
    <property type="entry name" value="HD"/>
    <property type="match status" value="1"/>
</dbReference>
<dbReference type="PROSITE" id="PS50084">
    <property type="entry name" value="KH_TYPE_1"/>
    <property type="match status" value="1"/>
</dbReference>
<dbReference type="PROSITE" id="PS51831">
    <property type="entry name" value="HD"/>
    <property type="match status" value="1"/>
</dbReference>
<evidence type="ECO:0000313" key="9">
    <source>
        <dbReference type="EMBL" id="KKU98822.1"/>
    </source>
</evidence>
<dbReference type="SMART" id="SM00471">
    <property type="entry name" value="HDc"/>
    <property type="match status" value="1"/>
</dbReference>
<evidence type="ECO:0000256" key="3">
    <source>
        <dbReference type="ARBA" id="ARBA00022801"/>
    </source>
</evidence>
<protein>
    <recommendedName>
        <fullName evidence="5 6">Ribonuclease Y</fullName>
        <shortName evidence="5">RNase Y</shortName>
        <ecNumber evidence="5 6">3.1.-.-</ecNumber>
    </recommendedName>
</protein>
<dbReference type="SMART" id="SM00322">
    <property type="entry name" value="KH"/>
    <property type="match status" value="1"/>
</dbReference>
<dbReference type="EMBL" id="LCPO01000013">
    <property type="protein sequence ID" value="KKU98822.1"/>
    <property type="molecule type" value="Genomic_DNA"/>
</dbReference>
<accession>A0A0G1UXD1</accession>
<keyword evidence="7" id="KW-0175">Coiled coil</keyword>
<evidence type="ECO:0000256" key="2">
    <source>
        <dbReference type="ARBA" id="ARBA00022759"/>
    </source>
</evidence>
<dbReference type="NCBIfam" id="TIGR00277">
    <property type="entry name" value="HDIG"/>
    <property type="match status" value="1"/>
</dbReference>
<dbReference type="HAMAP" id="MF_00335">
    <property type="entry name" value="RNase_Y"/>
    <property type="match status" value="1"/>
</dbReference>
<organism evidence="9 10">
    <name type="scientific">Candidatus Jorgensenbacteria bacterium GW2011_GWC1_48_8</name>
    <dbReference type="NCBI Taxonomy" id="1618666"/>
    <lineage>
        <taxon>Bacteria</taxon>
        <taxon>Candidatus Joergenseniibacteriota</taxon>
    </lineage>
</organism>
<evidence type="ECO:0000256" key="7">
    <source>
        <dbReference type="SAM" id="Coils"/>
    </source>
</evidence>
<evidence type="ECO:0000256" key="1">
    <source>
        <dbReference type="ARBA" id="ARBA00022722"/>
    </source>
</evidence>
<dbReference type="SUPFAM" id="SSF54791">
    <property type="entry name" value="Eukaryotic type KH-domain (KH-domain type I)"/>
    <property type="match status" value="1"/>
</dbReference>
<evidence type="ECO:0000256" key="4">
    <source>
        <dbReference type="ARBA" id="ARBA00022884"/>
    </source>
</evidence>
<dbReference type="InterPro" id="IPR022711">
    <property type="entry name" value="RNase_Y_N"/>
</dbReference>
<reference evidence="9 10" key="1">
    <citation type="journal article" date="2015" name="Nature">
        <title>rRNA introns, odd ribosomes, and small enigmatic genomes across a large radiation of phyla.</title>
        <authorList>
            <person name="Brown C.T."/>
            <person name="Hug L.A."/>
            <person name="Thomas B.C."/>
            <person name="Sharon I."/>
            <person name="Castelle C.J."/>
            <person name="Singh A."/>
            <person name="Wilkins M.J."/>
            <person name="Williams K.H."/>
            <person name="Banfield J.F."/>
        </authorList>
    </citation>
    <scope>NUCLEOTIDE SEQUENCE [LARGE SCALE GENOMIC DNA]</scope>
</reference>
<dbReference type="PANTHER" id="PTHR12826:SF15">
    <property type="entry name" value="RIBONUCLEASE Y"/>
    <property type="match status" value="1"/>
</dbReference>
<dbReference type="InterPro" id="IPR006674">
    <property type="entry name" value="HD_domain"/>
</dbReference>
<evidence type="ECO:0000313" key="10">
    <source>
        <dbReference type="Proteomes" id="UP000034600"/>
    </source>
</evidence>
<feature type="domain" description="HD" evidence="8">
    <location>
        <begin position="325"/>
        <end position="418"/>
    </location>
</feature>
<dbReference type="GO" id="GO:0006402">
    <property type="term" value="P:mRNA catabolic process"/>
    <property type="evidence" value="ECO:0007669"/>
    <property type="project" value="UniProtKB-UniRule"/>
</dbReference>
<dbReference type="CDD" id="cd00077">
    <property type="entry name" value="HDc"/>
    <property type="match status" value="1"/>
</dbReference>
<dbReference type="GO" id="GO:0004521">
    <property type="term" value="F:RNA endonuclease activity"/>
    <property type="evidence" value="ECO:0007669"/>
    <property type="project" value="UniProtKB-UniRule"/>
</dbReference>
<keyword evidence="2 5" id="KW-0255">Endonuclease</keyword>
<dbReference type="AlphaFoldDB" id="A0A0G1UXD1"/>
<dbReference type="NCBIfam" id="TIGR03319">
    <property type="entry name" value="RNase_Y"/>
    <property type="match status" value="1"/>
</dbReference>
<dbReference type="EC" id="3.1.-.-" evidence="5 6"/>
<dbReference type="Gene3D" id="3.30.1370.10">
    <property type="entry name" value="K Homology domain, type 1"/>
    <property type="match status" value="1"/>
</dbReference>
<keyword evidence="1 5" id="KW-0540">Nuclease</keyword>
<evidence type="ECO:0000256" key="5">
    <source>
        <dbReference type="HAMAP-Rule" id="MF_00335"/>
    </source>
</evidence>
<dbReference type="InterPro" id="IPR006675">
    <property type="entry name" value="HDIG_dom"/>
</dbReference>
<evidence type="ECO:0000259" key="8">
    <source>
        <dbReference type="PROSITE" id="PS51831"/>
    </source>
</evidence>
<dbReference type="GO" id="GO:0005886">
    <property type="term" value="C:plasma membrane"/>
    <property type="evidence" value="ECO:0007669"/>
    <property type="project" value="UniProtKB-UniRule"/>
</dbReference>
<dbReference type="InterPro" id="IPR003607">
    <property type="entry name" value="HD/PDEase_dom"/>
</dbReference>
<gene>
    <name evidence="5" type="primary">rny</name>
    <name evidence="9" type="ORF">UY32_C0013G0019</name>
</gene>
<dbReference type="GO" id="GO:0003723">
    <property type="term" value="F:RNA binding"/>
    <property type="evidence" value="ECO:0007669"/>
    <property type="project" value="UniProtKB-UniRule"/>
</dbReference>
<sequence length="509" mass="57009">MFGGLNPLVGLGLLVLGAVIGYFVRRTLALSQLSSLERKTREELESAESKAKETILAAKSEAASIIEEAQKEEREQKYELRRLEERLLNKEDSLAKEKTDLEKREAAVHEEALRVKSVEEKARVAEEKVIKEIEKVAGLTREEARGKIFEEFETEHRGELAEMLAKLEHEKKEAVEAKAGEIITSAIQRYARSSIADVTTTVFSLPGEEIKGKIIGREGRNIRAFERLTGVEVIIDETPESLLLSSFDPMRREMAKMALEKLIADGRIQPAKIEEKVEEARQELEARIEKIGEESAYEVGILDLPKEILKLLGRLNYRTSYGQNVLLHSIEMTHIAGMIAAELRLNVEVAKRGALLHDIGKAIDHEVEGTHVELGRKILKKYGIADEVIKAMEAHHEEFPYATPESYVVAAADAISAARPGARRDTLEKYLKRLEDIEKVVKTFEGVKEAYAVAAGREVRVFVTPEKIDDFGALQLAKQIAAKIQSDVQYPGEIKVTVVREMKAVEVAR</sequence>
<name>A0A0G1UXD1_9BACT</name>
<keyword evidence="4 5" id="KW-0694">RNA-binding</keyword>
<dbReference type="InterPro" id="IPR004087">
    <property type="entry name" value="KH_dom"/>
</dbReference>
<dbReference type="InterPro" id="IPR017705">
    <property type="entry name" value="Ribonuclease_Y"/>
</dbReference>
<feature type="coiled-coil region" evidence="7">
    <location>
        <begin position="30"/>
        <end position="177"/>
    </location>
</feature>
<comment type="similarity">
    <text evidence="5">Belongs to the RNase Y family.</text>
</comment>
<keyword evidence="3 5" id="KW-0378">Hydrolase</keyword>
<evidence type="ECO:0000256" key="6">
    <source>
        <dbReference type="NCBIfam" id="TIGR03319"/>
    </source>
</evidence>
<dbReference type="SUPFAM" id="SSF109604">
    <property type="entry name" value="HD-domain/PDEase-like"/>
    <property type="match status" value="1"/>
</dbReference>
<comment type="caution">
    <text evidence="9">The sequence shown here is derived from an EMBL/GenBank/DDBJ whole genome shotgun (WGS) entry which is preliminary data.</text>
</comment>
<dbReference type="Proteomes" id="UP000034600">
    <property type="component" value="Unassembled WGS sequence"/>
</dbReference>
<comment type="function">
    <text evidence="5">Endoribonuclease that initiates mRNA decay.</text>
</comment>
<dbReference type="CDD" id="cd22431">
    <property type="entry name" value="KH-I_RNaseY"/>
    <property type="match status" value="1"/>
</dbReference>
<dbReference type="Pfam" id="PF12072">
    <property type="entry name" value="RNase_Y_N"/>
    <property type="match status" value="1"/>
</dbReference>
<dbReference type="PATRIC" id="fig|1618666.3.peg.376"/>
<dbReference type="Pfam" id="PF00013">
    <property type="entry name" value="KH_1"/>
    <property type="match status" value="1"/>
</dbReference>
<dbReference type="InterPro" id="IPR036612">
    <property type="entry name" value="KH_dom_type_1_sf"/>
</dbReference>
<dbReference type="Gene3D" id="1.10.3210.10">
    <property type="entry name" value="Hypothetical protein af1432"/>
    <property type="match status" value="1"/>
</dbReference>
<proteinExistence type="inferred from homology"/>
<dbReference type="PANTHER" id="PTHR12826">
    <property type="entry name" value="RIBONUCLEASE Y"/>
    <property type="match status" value="1"/>
</dbReference>